<reference evidence="3 4" key="1">
    <citation type="submission" date="2022-05" db="EMBL/GenBank/DDBJ databases">
        <authorList>
            <consortium name="Genoscope - CEA"/>
            <person name="William W."/>
        </authorList>
    </citation>
    <scope>NUCLEOTIDE SEQUENCE [LARGE SCALE GENOMIC DNA]</scope>
</reference>
<comment type="caution">
    <text evidence="3">The sequence shown here is derived from an EMBL/GenBank/DDBJ whole genome shotgun (WGS) entry which is preliminary data.</text>
</comment>
<proteinExistence type="predicted"/>
<keyword evidence="1" id="KW-0732">Signal</keyword>
<feature type="domain" description="GPR180-like N-terminal" evidence="2">
    <location>
        <begin position="58"/>
        <end position="129"/>
    </location>
</feature>
<keyword evidence="4" id="KW-1185">Reference proteome</keyword>
<dbReference type="EMBL" id="CALNXK010000014">
    <property type="protein sequence ID" value="CAH3046528.1"/>
    <property type="molecule type" value="Genomic_DNA"/>
</dbReference>
<evidence type="ECO:0000256" key="1">
    <source>
        <dbReference type="SAM" id="SignalP"/>
    </source>
</evidence>
<dbReference type="Proteomes" id="UP001159405">
    <property type="component" value="Unassembled WGS sequence"/>
</dbReference>
<evidence type="ECO:0000313" key="4">
    <source>
        <dbReference type="Proteomes" id="UP001159405"/>
    </source>
</evidence>
<evidence type="ECO:0000313" key="3">
    <source>
        <dbReference type="EMBL" id="CAH3046528.1"/>
    </source>
</evidence>
<gene>
    <name evidence="3" type="ORF">PLOB_00008136</name>
</gene>
<protein>
    <recommendedName>
        <fullName evidence="2">GPR180-like N-terminal domain-containing protein</fullName>
    </recommendedName>
</protein>
<accession>A0ABN8NA44</accession>
<dbReference type="Pfam" id="PF21892">
    <property type="entry name" value="TMEM145_N"/>
    <property type="match status" value="1"/>
</dbReference>
<feature type="chain" id="PRO_5046216716" description="GPR180-like N-terminal domain-containing protein" evidence="1">
    <location>
        <begin position="21"/>
        <end position="174"/>
    </location>
</feature>
<organism evidence="3 4">
    <name type="scientific">Porites lobata</name>
    <dbReference type="NCBI Taxonomy" id="104759"/>
    <lineage>
        <taxon>Eukaryota</taxon>
        <taxon>Metazoa</taxon>
        <taxon>Cnidaria</taxon>
        <taxon>Anthozoa</taxon>
        <taxon>Hexacorallia</taxon>
        <taxon>Scleractinia</taxon>
        <taxon>Fungiina</taxon>
        <taxon>Poritidae</taxon>
        <taxon>Porites</taxon>
    </lineage>
</organism>
<feature type="signal peptide" evidence="1">
    <location>
        <begin position="1"/>
        <end position="20"/>
    </location>
</feature>
<evidence type="ECO:0000259" key="2">
    <source>
        <dbReference type="Pfam" id="PF21892"/>
    </source>
</evidence>
<sequence>MLLAWKHVVFLSVIALKASSSFVSEGHLKLYGYNFAFLASFCGNASGPVVQYKLSYPQECQDKVRILEDHHSQVLNLTTNSSQGDCRMVVSENGSNILCQGTQMYQVQTSDYLTKKCWFLALSNCNSTGNSLFEGIQMDYFLNITEASPNEAPKGHERNLLSVPLAFMVIVFVR</sequence>
<name>A0ABN8NA44_9CNID</name>
<dbReference type="InterPro" id="IPR053880">
    <property type="entry name" value="GPR180-like_N"/>
</dbReference>